<feature type="region of interest" description="Disordered" evidence="6">
    <location>
        <begin position="289"/>
        <end position="362"/>
    </location>
</feature>
<dbReference type="InterPro" id="IPR049326">
    <property type="entry name" value="Rhodopsin_dom_fungi"/>
</dbReference>
<feature type="transmembrane region" description="Helical" evidence="7">
    <location>
        <begin position="26"/>
        <end position="45"/>
    </location>
</feature>
<evidence type="ECO:0000256" key="6">
    <source>
        <dbReference type="SAM" id="MobiDB-lite"/>
    </source>
</evidence>
<dbReference type="Proteomes" id="UP000799779">
    <property type="component" value="Unassembled WGS sequence"/>
</dbReference>
<dbReference type="OrthoDB" id="3529975at2759"/>
<evidence type="ECO:0000256" key="1">
    <source>
        <dbReference type="ARBA" id="ARBA00004141"/>
    </source>
</evidence>
<keyword evidence="10" id="KW-1185">Reference proteome</keyword>
<evidence type="ECO:0000256" key="5">
    <source>
        <dbReference type="ARBA" id="ARBA00038359"/>
    </source>
</evidence>
<evidence type="ECO:0000259" key="8">
    <source>
        <dbReference type="Pfam" id="PF20684"/>
    </source>
</evidence>
<gene>
    <name evidence="9" type="ORF">P154DRAFT_255849</name>
</gene>
<comment type="subcellular location">
    <subcellularLocation>
        <location evidence="1">Membrane</location>
        <topology evidence="1">Multi-pass membrane protein</topology>
    </subcellularLocation>
</comment>
<feature type="transmembrane region" description="Helical" evidence="7">
    <location>
        <begin position="136"/>
        <end position="157"/>
    </location>
</feature>
<feature type="transmembrane region" description="Helical" evidence="7">
    <location>
        <begin position="104"/>
        <end position="124"/>
    </location>
</feature>
<dbReference type="PANTHER" id="PTHR33048:SF8">
    <property type="entry name" value="INTEGRAL MEMBRANE PROTEIN-RELATED"/>
    <property type="match status" value="1"/>
</dbReference>
<feature type="transmembrane region" description="Helical" evidence="7">
    <location>
        <begin position="57"/>
        <end position="77"/>
    </location>
</feature>
<evidence type="ECO:0000313" key="10">
    <source>
        <dbReference type="Proteomes" id="UP000799779"/>
    </source>
</evidence>
<feature type="region of interest" description="Disordered" evidence="6">
    <location>
        <begin position="384"/>
        <end position="440"/>
    </location>
</feature>
<dbReference type="GO" id="GO:0016020">
    <property type="term" value="C:membrane"/>
    <property type="evidence" value="ECO:0007669"/>
    <property type="project" value="UniProtKB-SubCell"/>
</dbReference>
<dbReference type="InterPro" id="IPR052337">
    <property type="entry name" value="SAT4-like"/>
</dbReference>
<keyword evidence="4 7" id="KW-0472">Membrane</keyword>
<evidence type="ECO:0000256" key="7">
    <source>
        <dbReference type="SAM" id="Phobius"/>
    </source>
</evidence>
<protein>
    <recommendedName>
        <fullName evidence="8">Rhodopsin domain-containing protein</fullName>
    </recommendedName>
</protein>
<evidence type="ECO:0000256" key="3">
    <source>
        <dbReference type="ARBA" id="ARBA00022989"/>
    </source>
</evidence>
<comment type="similarity">
    <text evidence="5">Belongs to the SAT4 family.</text>
</comment>
<dbReference type="Pfam" id="PF20684">
    <property type="entry name" value="Fung_rhodopsin"/>
    <property type="match status" value="1"/>
</dbReference>
<keyword evidence="3 7" id="KW-1133">Transmembrane helix</keyword>
<organism evidence="9 10">
    <name type="scientific">Amniculicola lignicola CBS 123094</name>
    <dbReference type="NCBI Taxonomy" id="1392246"/>
    <lineage>
        <taxon>Eukaryota</taxon>
        <taxon>Fungi</taxon>
        <taxon>Dikarya</taxon>
        <taxon>Ascomycota</taxon>
        <taxon>Pezizomycotina</taxon>
        <taxon>Dothideomycetes</taxon>
        <taxon>Pleosporomycetidae</taxon>
        <taxon>Pleosporales</taxon>
        <taxon>Amniculicolaceae</taxon>
        <taxon>Amniculicola</taxon>
    </lineage>
</organism>
<keyword evidence="2 7" id="KW-0812">Transmembrane</keyword>
<feature type="transmembrane region" description="Helical" evidence="7">
    <location>
        <begin position="177"/>
        <end position="202"/>
    </location>
</feature>
<evidence type="ECO:0000256" key="2">
    <source>
        <dbReference type="ARBA" id="ARBA00022692"/>
    </source>
</evidence>
<feature type="transmembrane region" description="Helical" evidence="7">
    <location>
        <begin position="214"/>
        <end position="232"/>
    </location>
</feature>
<evidence type="ECO:0000256" key="4">
    <source>
        <dbReference type="ARBA" id="ARBA00023136"/>
    </source>
</evidence>
<dbReference type="PANTHER" id="PTHR33048">
    <property type="entry name" value="PTH11-LIKE INTEGRAL MEMBRANE PROTEIN (AFU_ORTHOLOGUE AFUA_5G11245)"/>
    <property type="match status" value="1"/>
</dbReference>
<proteinExistence type="inferred from homology"/>
<sequence length="440" mass="48985">MSAFTPEELAYMEAHRDDSRVAEIHWVYSWPIALSIISTSLRLWAKKAGRNGITLDDYLIVFATICLVGECASGLGYGPPHGMGRHVIVPSADDLTMVRKGDYVFSHFYDIALVTVKLGILAFYYRVFVVPVFRKIVLATSAFIIAWGIGITVTLALACRPIQAFWDSTVTGKCVDLLTFTYFTNISNLITDIWIFLMPVPVIWHLQLQTKKKLLLCLIFCMGLATCVVSSIRLTVVLGHVSPDFTWSYVPLGAYAAFEPLGGILCTNLPIIWHMWRKRRPLLPGSSAFKSAPVSSTATPGSGGSGSRRSRIARRFESTLGISTHDNETGTDSQSRTILGNEEEENRWMPLPNSPGGESERKDGATVVAQPRPAQFWNKVERGHTQSPDIQEGGNAANGQIRVDREVQMSEEQRDHRQSWGRGLRGPQGMKKNVWEVRKK</sequence>
<reference evidence="9" key="1">
    <citation type="journal article" date="2020" name="Stud. Mycol.">
        <title>101 Dothideomycetes genomes: a test case for predicting lifestyles and emergence of pathogens.</title>
        <authorList>
            <person name="Haridas S."/>
            <person name="Albert R."/>
            <person name="Binder M."/>
            <person name="Bloem J."/>
            <person name="Labutti K."/>
            <person name="Salamov A."/>
            <person name="Andreopoulos B."/>
            <person name="Baker S."/>
            <person name="Barry K."/>
            <person name="Bills G."/>
            <person name="Bluhm B."/>
            <person name="Cannon C."/>
            <person name="Castanera R."/>
            <person name="Culley D."/>
            <person name="Daum C."/>
            <person name="Ezra D."/>
            <person name="Gonzalez J."/>
            <person name="Henrissat B."/>
            <person name="Kuo A."/>
            <person name="Liang C."/>
            <person name="Lipzen A."/>
            <person name="Lutzoni F."/>
            <person name="Magnuson J."/>
            <person name="Mondo S."/>
            <person name="Nolan M."/>
            <person name="Ohm R."/>
            <person name="Pangilinan J."/>
            <person name="Park H.-J."/>
            <person name="Ramirez L."/>
            <person name="Alfaro M."/>
            <person name="Sun H."/>
            <person name="Tritt A."/>
            <person name="Yoshinaga Y."/>
            <person name="Zwiers L.-H."/>
            <person name="Turgeon B."/>
            <person name="Goodwin S."/>
            <person name="Spatafora J."/>
            <person name="Crous P."/>
            <person name="Grigoriev I."/>
        </authorList>
    </citation>
    <scope>NUCLEOTIDE SEQUENCE</scope>
    <source>
        <strain evidence="9">CBS 123094</strain>
    </source>
</reference>
<feature type="compositionally biased region" description="Basic and acidic residues" evidence="6">
    <location>
        <begin position="402"/>
        <end position="418"/>
    </location>
</feature>
<name>A0A6A5WZ22_9PLEO</name>
<evidence type="ECO:0000313" key="9">
    <source>
        <dbReference type="EMBL" id="KAF2006254.1"/>
    </source>
</evidence>
<dbReference type="EMBL" id="ML977560">
    <property type="protein sequence ID" value="KAF2006254.1"/>
    <property type="molecule type" value="Genomic_DNA"/>
</dbReference>
<feature type="transmembrane region" description="Helical" evidence="7">
    <location>
        <begin position="252"/>
        <end position="273"/>
    </location>
</feature>
<feature type="domain" description="Rhodopsin" evidence="8">
    <location>
        <begin position="41"/>
        <end position="277"/>
    </location>
</feature>
<feature type="compositionally biased region" description="Polar residues" evidence="6">
    <location>
        <begin position="320"/>
        <end position="338"/>
    </location>
</feature>
<accession>A0A6A5WZ22</accession>
<dbReference type="AlphaFoldDB" id="A0A6A5WZ22"/>